<proteinExistence type="predicted"/>
<comment type="caution">
    <text evidence="2">The sequence shown here is derived from an EMBL/GenBank/DDBJ whole genome shotgun (WGS) entry which is preliminary data.</text>
</comment>
<dbReference type="Pfam" id="PF26130">
    <property type="entry name" value="PB1-like"/>
    <property type="match status" value="1"/>
</dbReference>
<dbReference type="EMBL" id="RXIC02000024">
    <property type="protein sequence ID" value="KAB1209212.1"/>
    <property type="molecule type" value="Genomic_DNA"/>
</dbReference>
<dbReference type="AlphaFoldDB" id="A0A6A1V8M7"/>
<keyword evidence="3" id="KW-1185">Reference proteome</keyword>
<gene>
    <name evidence="2" type="ORF">CJ030_MR6G010264</name>
</gene>
<organism evidence="2 3">
    <name type="scientific">Morella rubra</name>
    <name type="common">Chinese bayberry</name>
    <dbReference type="NCBI Taxonomy" id="262757"/>
    <lineage>
        <taxon>Eukaryota</taxon>
        <taxon>Viridiplantae</taxon>
        <taxon>Streptophyta</taxon>
        <taxon>Embryophyta</taxon>
        <taxon>Tracheophyta</taxon>
        <taxon>Spermatophyta</taxon>
        <taxon>Magnoliopsida</taxon>
        <taxon>eudicotyledons</taxon>
        <taxon>Gunneridae</taxon>
        <taxon>Pentapetalae</taxon>
        <taxon>rosids</taxon>
        <taxon>fabids</taxon>
        <taxon>Fagales</taxon>
        <taxon>Myricaceae</taxon>
        <taxon>Morella</taxon>
    </lineage>
</organism>
<evidence type="ECO:0000259" key="1">
    <source>
        <dbReference type="Pfam" id="PF26130"/>
    </source>
</evidence>
<accession>A0A6A1V8M7</accession>
<feature type="domain" description="PB1-like" evidence="1">
    <location>
        <begin position="116"/>
        <end position="215"/>
    </location>
</feature>
<name>A0A6A1V8M7_9ROSI</name>
<dbReference type="Proteomes" id="UP000516437">
    <property type="component" value="Chromosome 6"/>
</dbReference>
<protein>
    <recommendedName>
        <fullName evidence="1">PB1-like domain-containing protein</fullName>
    </recommendedName>
</protein>
<dbReference type="InterPro" id="IPR058594">
    <property type="entry name" value="PB1-like_dom_pln"/>
</dbReference>
<evidence type="ECO:0000313" key="2">
    <source>
        <dbReference type="EMBL" id="KAB1209212.1"/>
    </source>
</evidence>
<sequence length="246" mass="28330">MDCLSFFKLEAICRTYEYTIDDLMYYVHSTKSLDNELVLLKSDIDVLEMDPPSLHDNYFLNDENTNDEDPPNIKFRHFWLNVGIMLPPSWGRRRSLLNVLAATPTQIRENTKEAQMVRLLLYQGGSMNFVKGAYVGGEVTFLGDLDPDFISVMHILKHLKVELKYNNITRICIKLGLEAFVDAMDVLETDANVLKVINRISQSKKKDDLHIYLEHEVDVPDYVEPPLPLSPLPPNIDCGEALRWAW</sequence>
<reference evidence="2 3" key="1">
    <citation type="journal article" date="2019" name="Plant Biotechnol. J.">
        <title>The red bayberry genome and genetic basis of sex determination.</title>
        <authorList>
            <person name="Jia H.M."/>
            <person name="Jia H.J."/>
            <person name="Cai Q.L."/>
            <person name="Wang Y."/>
            <person name="Zhao H.B."/>
            <person name="Yang W.F."/>
            <person name="Wang G.Y."/>
            <person name="Li Y.H."/>
            <person name="Zhan D.L."/>
            <person name="Shen Y.T."/>
            <person name="Niu Q.F."/>
            <person name="Chang L."/>
            <person name="Qiu J."/>
            <person name="Zhao L."/>
            <person name="Xie H.B."/>
            <person name="Fu W.Y."/>
            <person name="Jin J."/>
            <person name="Li X.W."/>
            <person name="Jiao Y."/>
            <person name="Zhou C.C."/>
            <person name="Tu T."/>
            <person name="Chai C.Y."/>
            <person name="Gao J.L."/>
            <person name="Fan L.J."/>
            <person name="van de Weg E."/>
            <person name="Wang J.Y."/>
            <person name="Gao Z.S."/>
        </authorList>
    </citation>
    <scope>NUCLEOTIDE SEQUENCE [LARGE SCALE GENOMIC DNA]</scope>
    <source>
        <tissue evidence="2">Leaves</tissue>
    </source>
</reference>
<evidence type="ECO:0000313" key="3">
    <source>
        <dbReference type="Proteomes" id="UP000516437"/>
    </source>
</evidence>